<dbReference type="GO" id="GO:0003677">
    <property type="term" value="F:DNA binding"/>
    <property type="evidence" value="ECO:0007669"/>
    <property type="project" value="UniProtKB-KW"/>
</dbReference>
<dbReference type="InterPro" id="IPR035447">
    <property type="entry name" value="DNA_topo_I_N_sf"/>
</dbReference>
<dbReference type="EC" id="5.6.2.1" evidence="3"/>
<dbReference type="InterPro" id="IPR001631">
    <property type="entry name" value="TopoI"/>
</dbReference>
<evidence type="ECO:0000256" key="3">
    <source>
        <dbReference type="ARBA" id="ARBA00012891"/>
    </source>
</evidence>
<sequence length="356" mass="39909">MSALITKTRSPSKARRARKAGLKYVNDFDDGITRRRCGRGFVYRLPSGKTLKSKTHRQRIDSLVIPPAWEDVWICPHSDGHIQAKGIDEAGRPQYIYHDAWHAISTAAKFDRMELFSELLPRIRRRVRRDLREDGLTRERVAATVIRILDKGHIRVGNSRYAKENGSRGATTLTDDHVAVDGFVVSLDFPGKSGQQQKVEFRDRKVATVIEQCQELDGQFLFMYETQCGDTAVMQSSDINQYLEEICDAKVTAKDFRTWWGSVIASSELASLEHEMPEAERKRAIVAAVKVTADELGNTPAVCRSSYIHPGVLASASSGELPTLIEAVRKTAPDCVAELTQDEIMFATLLPRLSFS</sequence>
<dbReference type="GO" id="GO:0006265">
    <property type="term" value="P:DNA topological change"/>
    <property type="evidence" value="ECO:0007669"/>
    <property type="project" value="InterPro"/>
</dbReference>
<evidence type="ECO:0000313" key="10">
    <source>
        <dbReference type="Proteomes" id="UP000316598"/>
    </source>
</evidence>
<protein>
    <recommendedName>
        <fullName evidence="3">DNA topoisomerase</fullName>
        <ecNumber evidence="3">5.6.2.1</ecNumber>
    </recommendedName>
</protein>
<evidence type="ECO:0000259" key="7">
    <source>
        <dbReference type="Pfam" id="PF01028"/>
    </source>
</evidence>
<evidence type="ECO:0000256" key="6">
    <source>
        <dbReference type="ARBA" id="ARBA00023235"/>
    </source>
</evidence>
<keyword evidence="4" id="KW-0799">Topoisomerase</keyword>
<dbReference type="SUPFAM" id="SSF55869">
    <property type="entry name" value="DNA topoisomerase I domain"/>
    <property type="match status" value="1"/>
</dbReference>
<comment type="catalytic activity">
    <reaction evidence="1">
        <text>ATP-independent breakage of single-stranded DNA, followed by passage and rejoining.</text>
        <dbReference type="EC" id="5.6.2.1"/>
    </reaction>
</comment>
<dbReference type="InterPro" id="IPR049331">
    <property type="entry name" value="Top1B_N_bact"/>
</dbReference>
<reference evidence="9 10" key="1">
    <citation type="submission" date="2019-02" db="EMBL/GenBank/DDBJ databases">
        <title>Deep-cultivation of Planctomycetes and their phenomic and genomic characterization uncovers novel biology.</title>
        <authorList>
            <person name="Wiegand S."/>
            <person name="Jogler M."/>
            <person name="Boedeker C."/>
            <person name="Pinto D."/>
            <person name="Vollmers J."/>
            <person name="Rivas-Marin E."/>
            <person name="Kohn T."/>
            <person name="Peeters S.H."/>
            <person name="Heuer A."/>
            <person name="Rast P."/>
            <person name="Oberbeckmann S."/>
            <person name="Bunk B."/>
            <person name="Jeske O."/>
            <person name="Meyerdierks A."/>
            <person name="Storesund J.E."/>
            <person name="Kallscheuer N."/>
            <person name="Luecker S."/>
            <person name="Lage O.M."/>
            <person name="Pohl T."/>
            <person name="Merkel B.J."/>
            <person name="Hornburger P."/>
            <person name="Mueller R.-W."/>
            <person name="Bruemmer F."/>
            <person name="Labrenz M."/>
            <person name="Spormann A.M."/>
            <person name="Op Den Camp H."/>
            <person name="Overmann J."/>
            <person name="Amann R."/>
            <person name="Jetten M.S.M."/>
            <person name="Mascher T."/>
            <person name="Medema M.H."/>
            <person name="Devos D.P."/>
            <person name="Kaster A.-K."/>
            <person name="Ovreas L."/>
            <person name="Rohde M."/>
            <person name="Galperin M.Y."/>
            <person name="Jogler C."/>
        </authorList>
    </citation>
    <scope>NUCLEOTIDE SEQUENCE [LARGE SCALE GENOMIC DNA]</scope>
    <source>
        <strain evidence="9 10">Pla22</strain>
    </source>
</reference>
<dbReference type="InterPro" id="IPR014711">
    <property type="entry name" value="TopoI_cat_a-hlx-sub_euk"/>
</dbReference>
<evidence type="ECO:0000256" key="2">
    <source>
        <dbReference type="ARBA" id="ARBA00006645"/>
    </source>
</evidence>
<dbReference type="GO" id="GO:0003917">
    <property type="term" value="F:DNA topoisomerase type I (single strand cut, ATP-independent) activity"/>
    <property type="evidence" value="ECO:0007669"/>
    <property type="project" value="UniProtKB-EC"/>
</dbReference>
<dbReference type="OrthoDB" id="9778962at2"/>
<organism evidence="9 10">
    <name type="scientific">Rubripirellula amarantea</name>
    <dbReference type="NCBI Taxonomy" id="2527999"/>
    <lineage>
        <taxon>Bacteria</taxon>
        <taxon>Pseudomonadati</taxon>
        <taxon>Planctomycetota</taxon>
        <taxon>Planctomycetia</taxon>
        <taxon>Pirellulales</taxon>
        <taxon>Pirellulaceae</taxon>
        <taxon>Rubripirellula</taxon>
    </lineage>
</organism>
<evidence type="ECO:0000256" key="1">
    <source>
        <dbReference type="ARBA" id="ARBA00000213"/>
    </source>
</evidence>
<dbReference type="AlphaFoldDB" id="A0A5C5WV36"/>
<evidence type="ECO:0000256" key="4">
    <source>
        <dbReference type="ARBA" id="ARBA00023029"/>
    </source>
</evidence>
<dbReference type="Pfam" id="PF21338">
    <property type="entry name" value="Top1B_N_bact"/>
    <property type="match status" value="1"/>
</dbReference>
<dbReference type="Gene3D" id="3.90.15.10">
    <property type="entry name" value="Topoisomerase I, Chain A, domain 3"/>
    <property type="match status" value="1"/>
</dbReference>
<feature type="domain" description="DNA topoisomerase I catalytic core eukaryotic-type" evidence="7">
    <location>
        <begin position="105"/>
        <end position="304"/>
    </location>
</feature>
<dbReference type="PROSITE" id="PS52038">
    <property type="entry name" value="TOPO_IB_2"/>
    <property type="match status" value="1"/>
</dbReference>
<gene>
    <name evidence="9" type="ORF">Pla22_24880</name>
</gene>
<accession>A0A5C5WV36</accession>
<evidence type="ECO:0000313" key="9">
    <source>
        <dbReference type="EMBL" id="TWT54834.1"/>
    </source>
</evidence>
<keyword evidence="5" id="KW-0238">DNA-binding</keyword>
<dbReference type="Gene3D" id="3.30.66.10">
    <property type="entry name" value="DNA topoisomerase I domain"/>
    <property type="match status" value="1"/>
</dbReference>
<dbReference type="RefSeq" id="WP_146514813.1">
    <property type="nucleotide sequence ID" value="NZ_SJPI01000001.1"/>
</dbReference>
<keyword evidence="10" id="KW-1185">Reference proteome</keyword>
<dbReference type="EMBL" id="SJPI01000001">
    <property type="protein sequence ID" value="TWT54834.1"/>
    <property type="molecule type" value="Genomic_DNA"/>
</dbReference>
<name>A0A5C5WV36_9BACT</name>
<dbReference type="Proteomes" id="UP000316598">
    <property type="component" value="Unassembled WGS sequence"/>
</dbReference>
<feature type="domain" description="DNA topoisomerase IB N-terminal" evidence="8">
    <location>
        <begin position="40"/>
        <end position="88"/>
    </location>
</feature>
<keyword evidence="6 9" id="KW-0413">Isomerase</keyword>
<dbReference type="InterPro" id="IPR013500">
    <property type="entry name" value="TopoI_cat_euk"/>
</dbReference>
<evidence type="ECO:0000256" key="5">
    <source>
        <dbReference type="ARBA" id="ARBA00023125"/>
    </source>
</evidence>
<dbReference type="Pfam" id="PF01028">
    <property type="entry name" value="Topoisom_I"/>
    <property type="match status" value="1"/>
</dbReference>
<evidence type="ECO:0000259" key="8">
    <source>
        <dbReference type="Pfam" id="PF21338"/>
    </source>
</evidence>
<comment type="similarity">
    <text evidence="2">Belongs to the type IB topoisomerase family.</text>
</comment>
<dbReference type="PRINTS" id="PR00416">
    <property type="entry name" value="EUTPISMRASEI"/>
</dbReference>
<dbReference type="InterPro" id="IPR011010">
    <property type="entry name" value="DNA_brk_join_enz"/>
</dbReference>
<comment type="caution">
    <text evidence="9">The sequence shown here is derived from an EMBL/GenBank/DDBJ whole genome shotgun (WGS) entry which is preliminary data.</text>
</comment>
<dbReference type="SUPFAM" id="SSF56349">
    <property type="entry name" value="DNA breaking-rejoining enzymes"/>
    <property type="match status" value="1"/>
</dbReference>
<dbReference type="Gene3D" id="1.10.132.120">
    <property type="match status" value="1"/>
</dbReference>
<proteinExistence type="inferred from homology"/>